<proteinExistence type="inferred from homology"/>
<keyword evidence="5 6" id="KW-0539">Nucleus</keyword>
<evidence type="ECO:0000313" key="11">
    <source>
        <dbReference type="EMBL" id="CAE0470497.1"/>
    </source>
</evidence>
<dbReference type="GO" id="GO:0015031">
    <property type="term" value="P:protein transport"/>
    <property type="evidence" value="ECO:0007669"/>
    <property type="project" value="UniProtKB-KW"/>
</dbReference>
<feature type="domain" description="SDA1 N-terminal" evidence="9">
    <location>
        <begin position="114"/>
        <end position="470"/>
    </location>
</feature>
<comment type="subcellular location">
    <subcellularLocation>
        <location evidence="6">Nucleus</location>
        <location evidence="6">Nucleolus</location>
    </subcellularLocation>
</comment>
<feature type="region of interest" description="Disordered" evidence="7">
    <location>
        <begin position="688"/>
        <end position="726"/>
    </location>
</feature>
<dbReference type="GO" id="GO:0042273">
    <property type="term" value="P:ribosomal large subunit biogenesis"/>
    <property type="evidence" value="ECO:0007669"/>
    <property type="project" value="UniProtKB-UniRule"/>
</dbReference>
<evidence type="ECO:0000256" key="3">
    <source>
        <dbReference type="ARBA" id="ARBA00022517"/>
    </source>
</evidence>
<feature type="compositionally biased region" description="Basic and acidic residues" evidence="7">
    <location>
        <begin position="753"/>
        <end position="768"/>
    </location>
</feature>
<feature type="domain" description="SDA1 middle" evidence="8">
    <location>
        <begin position="586"/>
        <end position="758"/>
    </location>
</feature>
<dbReference type="PANTHER" id="PTHR12730">
    <property type="entry name" value="HSDA/SDA1-RELATED"/>
    <property type="match status" value="1"/>
</dbReference>
<evidence type="ECO:0000259" key="8">
    <source>
        <dbReference type="Pfam" id="PF05285"/>
    </source>
</evidence>
<dbReference type="PANTHER" id="PTHR12730:SF0">
    <property type="entry name" value="PROTEIN SDA1 HOMOLOG"/>
    <property type="match status" value="1"/>
</dbReference>
<keyword evidence="3 6" id="KW-0690">Ribosome biogenesis</keyword>
<evidence type="ECO:0000256" key="5">
    <source>
        <dbReference type="ARBA" id="ARBA00023242"/>
    </source>
</evidence>
<feature type="compositionally biased region" description="Acidic residues" evidence="7">
    <location>
        <begin position="711"/>
        <end position="724"/>
    </location>
</feature>
<dbReference type="InterPro" id="IPR027312">
    <property type="entry name" value="Sda1"/>
</dbReference>
<sequence length="829" mass="93133">MATISTGAGTRPDVTLKLSQLQNLCKRDPQGHRADYDAQIRRLKSQCHILSLNPSAKPPSQLSELIQFAAAVSSSSYSQETSDGIADLLVCLLLGKSHENTDENHFKSLDRLSLPTSALNLHRDVRKSCVSSLILMRNKGKLQPLRLLELFYRVMAVIPDKGLREQLYKHIVNDVRNINKKGKRDEKVNRSIQTFLHKVVGSTVTTKNNKDIEVDEPTKFATKRAVDMVAELYRRKVWTCVRTVAILSSATESIIPKVAAAAMKFFLNIEDKMADDKDREENDEWEGVQMVDFHSHSKKTKKRAVQVAKQVKNKLKAQKAKEAKGDDFDEDVEASKHLYPAIELLRDPQGLAEAVLKRVQRTGANGFRFEHKILAMNFVTRLVGNHELMLLGLYPFLRRYMGGHQKDVTKVMAYTVQACHEMVPPEEVHGLLQTIAHNFITERCTGEQMAVGINACRAICMRVPSSLVKEDANTLNEEMTGTTSSVHVDVEAFAKDLAGYAKHRDRSVAVAGRSWQNFIRAVYPSLLQGKHRGRAGAALHKAGTKPKRYGEHRAADGVAGADLLIEYEARKEEYLRKKAEKKANGEASDDDDDSDDGIADEPMNDVSDDEAAGEGDDEVAPELIQMKKVDGKMVPEEDIDSEGKEATIDLSKMTAEERAKLKQDVSSTRIFTAAEFGKMRKLVEREERIKRDPRAAARLKRRRAQGKEFEELSDDDGYSSDEDDGIHVKGAVGIMDIAAEAKKKRANKIERLTKIVEGRDKFEHKQREGGSTNNEKKRKKNFLMTKNSFANRTKQGNKQTARDATRGHLKKTKQHTSGKHESGKRRRKF</sequence>
<comment type="function">
    <text evidence="6">Required for 60S pre-ribosomal subunits export to the cytoplasm.</text>
</comment>
<dbReference type="GO" id="GO:0005730">
    <property type="term" value="C:nucleolus"/>
    <property type="evidence" value="ECO:0007669"/>
    <property type="project" value="UniProtKB-SubCell"/>
</dbReference>
<reference evidence="10" key="1">
    <citation type="submission" date="2021-01" db="EMBL/GenBank/DDBJ databases">
        <authorList>
            <person name="Corre E."/>
            <person name="Pelletier E."/>
            <person name="Niang G."/>
            <person name="Scheremetjew M."/>
            <person name="Finn R."/>
            <person name="Kale V."/>
            <person name="Holt S."/>
            <person name="Cochrane G."/>
            <person name="Meng A."/>
            <person name="Brown T."/>
            <person name="Cohen L."/>
        </authorList>
    </citation>
    <scope>NUCLEOTIDE SEQUENCE</scope>
    <source>
        <strain evidence="10">MM31A-1</strain>
    </source>
</reference>
<protein>
    <recommendedName>
        <fullName evidence="6">Protein SDA1</fullName>
    </recommendedName>
</protein>
<comment type="similarity">
    <text evidence="1 6">Belongs to the SDA1 family.</text>
</comment>
<feature type="compositionally biased region" description="Acidic residues" evidence="7">
    <location>
        <begin position="587"/>
        <end position="620"/>
    </location>
</feature>
<feature type="region of interest" description="Disordered" evidence="7">
    <location>
        <begin position="753"/>
        <end position="829"/>
    </location>
</feature>
<dbReference type="EMBL" id="HBIO01019944">
    <property type="protein sequence ID" value="CAE0470497.1"/>
    <property type="molecule type" value="Transcribed_RNA"/>
</dbReference>
<gene>
    <name evidence="10" type="ORF">CDEB00056_LOCUS15349</name>
    <name evidence="11" type="ORF">CDEB00056_LOCUS15350</name>
</gene>
<dbReference type="InterPro" id="IPR012977">
    <property type="entry name" value="SDA1_N"/>
</dbReference>
<keyword evidence="4 6" id="KW-0653">Protein transport</keyword>
<feature type="region of interest" description="Disordered" evidence="7">
    <location>
        <begin position="578"/>
        <end position="622"/>
    </location>
</feature>
<accession>A0A6S8WRS4</accession>
<dbReference type="EMBL" id="HBIO01019943">
    <property type="protein sequence ID" value="CAE0470496.1"/>
    <property type="molecule type" value="Transcribed_RNA"/>
</dbReference>
<dbReference type="AlphaFoldDB" id="A0A6S8WRS4"/>
<evidence type="ECO:0000256" key="7">
    <source>
        <dbReference type="SAM" id="MobiDB-lite"/>
    </source>
</evidence>
<feature type="compositionally biased region" description="Polar residues" evidence="7">
    <location>
        <begin position="784"/>
        <end position="799"/>
    </location>
</feature>
<evidence type="ECO:0000259" key="9">
    <source>
        <dbReference type="Pfam" id="PF08158"/>
    </source>
</evidence>
<evidence type="ECO:0000313" key="10">
    <source>
        <dbReference type="EMBL" id="CAE0470496.1"/>
    </source>
</evidence>
<dbReference type="Pfam" id="PF05285">
    <property type="entry name" value="SDA1_dom"/>
    <property type="match status" value="1"/>
</dbReference>
<dbReference type="GO" id="GO:0000055">
    <property type="term" value="P:ribosomal large subunit export from nucleus"/>
    <property type="evidence" value="ECO:0007669"/>
    <property type="project" value="UniProtKB-UniRule"/>
</dbReference>
<feature type="compositionally biased region" description="Basic residues" evidence="7">
    <location>
        <begin position="807"/>
        <end position="829"/>
    </location>
</feature>
<keyword evidence="2 6" id="KW-0813">Transport</keyword>
<evidence type="ECO:0000256" key="1">
    <source>
        <dbReference type="ARBA" id="ARBA00005783"/>
    </source>
</evidence>
<feature type="region of interest" description="Disordered" evidence="7">
    <location>
        <begin position="627"/>
        <end position="646"/>
    </location>
</feature>
<evidence type="ECO:0000256" key="2">
    <source>
        <dbReference type="ARBA" id="ARBA00022448"/>
    </source>
</evidence>
<name>A0A6S8WRS4_9STRA</name>
<evidence type="ECO:0000256" key="4">
    <source>
        <dbReference type="ARBA" id="ARBA00022927"/>
    </source>
</evidence>
<dbReference type="Pfam" id="PF08158">
    <property type="entry name" value="SDA1_HEAT"/>
    <property type="match status" value="1"/>
</dbReference>
<organism evidence="10">
    <name type="scientific">Chaetoceros debilis</name>
    <dbReference type="NCBI Taxonomy" id="122233"/>
    <lineage>
        <taxon>Eukaryota</taxon>
        <taxon>Sar</taxon>
        <taxon>Stramenopiles</taxon>
        <taxon>Ochrophyta</taxon>
        <taxon>Bacillariophyta</taxon>
        <taxon>Coscinodiscophyceae</taxon>
        <taxon>Chaetocerotophycidae</taxon>
        <taxon>Chaetocerotales</taxon>
        <taxon>Chaetocerotaceae</taxon>
        <taxon>Chaetoceros</taxon>
    </lineage>
</organism>
<dbReference type="InterPro" id="IPR007949">
    <property type="entry name" value="SDA1_MD"/>
</dbReference>
<evidence type="ECO:0000256" key="6">
    <source>
        <dbReference type="RuleBase" id="RU365057"/>
    </source>
</evidence>